<evidence type="ECO:0000313" key="2">
    <source>
        <dbReference type="Proteomes" id="UP000254235"/>
    </source>
</evidence>
<dbReference type="Proteomes" id="UP000254235">
    <property type="component" value="Unassembled WGS sequence"/>
</dbReference>
<reference evidence="1 2" key="1">
    <citation type="submission" date="2018-06" db="EMBL/GenBank/DDBJ databases">
        <authorList>
            <consortium name="Pathogen Informatics"/>
            <person name="Doyle S."/>
        </authorList>
    </citation>
    <scope>NUCLEOTIDE SEQUENCE [LARGE SCALE GENOMIC DNA]</scope>
    <source>
        <strain evidence="1 2">NCTC13043</strain>
    </source>
</reference>
<dbReference type="RefSeq" id="WP_115082878.1">
    <property type="nucleotide sequence ID" value="NZ_CAUUBB010000007.1"/>
</dbReference>
<proteinExistence type="predicted"/>
<organism evidence="1 2">
    <name type="scientific">Prevotella pallens</name>
    <dbReference type="NCBI Taxonomy" id="60133"/>
    <lineage>
        <taxon>Bacteria</taxon>
        <taxon>Pseudomonadati</taxon>
        <taxon>Bacteroidota</taxon>
        <taxon>Bacteroidia</taxon>
        <taxon>Bacteroidales</taxon>
        <taxon>Prevotellaceae</taxon>
        <taxon>Prevotella</taxon>
    </lineage>
</organism>
<dbReference type="GeneID" id="78570207"/>
<protein>
    <submittedName>
        <fullName evidence="1">Uncharacterized protein</fullName>
    </submittedName>
</protein>
<dbReference type="EMBL" id="UGTP01000001">
    <property type="protein sequence ID" value="SUC11614.1"/>
    <property type="molecule type" value="Genomic_DNA"/>
</dbReference>
<dbReference type="AlphaFoldDB" id="A0A379EZT0"/>
<sequence>MEILETKGRKMNKIKREEREDLHTFLDTTFTDICPDFRSIDSYVKLEFRLIEDTPLYKKADMPYDISAILL</sequence>
<accession>A0A379EZT0</accession>
<name>A0A379EZT0_9BACT</name>
<gene>
    <name evidence="1" type="ORF">NCTC13043_00470</name>
</gene>
<evidence type="ECO:0000313" key="1">
    <source>
        <dbReference type="EMBL" id="SUC11614.1"/>
    </source>
</evidence>